<reference evidence="3 4" key="1">
    <citation type="submission" date="2019-03" db="EMBL/GenBank/DDBJ databases">
        <title>Genomic Encyclopedia of Type Strains, Phase IV (KMG-IV): sequencing the most valuable type-strain genomes for metagenomic binning, comparative biology and taxonomic classification.</title>
        <authorList>
            <person name="Goeker M."/>
        </authorList>
    </citation>
    <scope>NUCLEOTIDE SEQUENCE [LARGE SCALE GENOMIC DNA]</scope>
    <source>
        <strain evidence="3 4">DSM 9035</strain>
    </source>
</reference>
<dbReference type="Gene3D" id="3.40.190.150">
    <property type="entry name" value="Bordetella uptake gene, domain 1"/>
    <property type="match status" value="1"/>
</dbReference>
<proteinExistence type="inferred from homology"/>
<dbReference type="Pfam" id="PF03401">
    <property type="entry name" value="TctC"/>
    <property type="match status" value="1"/>
</dbReference>
<dbReference type="Proteomes" id="UP000294664">
    <property type="component" value="Unassembled WGS sequence"/>
</dbReference>
<name>A0A4R3LX60_9HYPH</name>
<dbReference type="InterPro" id="IPR005064">
    <property type="entry name" value="BUG"/>
</dbReference>
<dbReference type="AlphaFoldDB" id="A0A4R3LX60"/>
<keyword evidence="4" id="KW-1185">Reference proteome</keyword>
<dbReference type="PIRSF" id="PIRSF017082">
    <property type="entry name" value="YflP"/>
    <property type="match status" value="1"/>
</dbReference>
<comment type="similarity">
    <text evidence="1">Belongs to the UPF0065 (bug) family.</text>
</comment>
<feature type="signal peptide" evidence="2">
    <location>
        <begin position="1"/>
        <end position="22"/>
    </location>
</feature>
<dbReference type="InterPro" id="IPR042100">
    <property type="entry name" value="Bug_dom1"/>
</dbReference>
<accession>A0A4R3LX60</accession>
<keyword evidence="2" id="KW-0732">Signal</keyword>
<feature type="chain" id="PRO_5020365803" evidence="2">
    <location>
        <begin position="23"/>
        <end position="322"/>
    </location>
</feature>
<comment type="caution">
    <text evidence="3">The sequence shown here is derived from an EMBL/GenBank/DDBJ whole genome shotgun (WGS) entry which is preliminary data.</text>
</comment>
<dbReference type="PANTHER" id="PTHR42928:SF5">
    <property type="entry name" value="BLR1237 PROTEIN"/>
    <property type="match status" value="1"/>
</dbReference>
<sequence length="322" mass="33390">MRKLLALAGAVALALSGAPAKASDTFTTQPSRILVPFSAGGGLDLVARLMAAQLETMWGQPVVVENKPGAGGIVASRDLVAAKPDGHTMLVVAGGHALNQLIYKDVPYDTLKDFTPISVLVAAGNVILVPKDSPLKTVADVIAEAKKTPGGLQYGTAGNGTTVHLAGELFAREAKVKMEPIHFKGDAGSLTALMGNHIPLSFNSLIGALPQIQKGQVRAIAVTSPKREAALPDVPTVAQSGLPGYEVVNWWGILGPAKIPPAILAKLNADIHAALTDPKSQQRLKALGVSLDLSTPQAFGALIESETKRWKPVVDAAGITAQ</sequence>
<gene>
    <name evidence="3" type="ORF">EDC64_105223</name>
</gene>
<dbReference type="RefSeq" id="WP_165933718.1">
    <property type="nucleotide sequence ID" value="NZ_SMAI01000005.1"/>
</dbReference>
<evidence type="ECO:0000313" key="4">
    <source>
        <dbReference type="Proteomes" id="UP000294664"/>
    </source>
</evidence>
<dbReference type="Gene3D" id="3.40.190.10">
    <property type="entry name" value="Periplasmic binding protein-like II"/>
    <property type="match status" value="1"/>
</dbReference>
<dbReference type="EMBL" id="SMAI01000005">
    <property type="protein sequence ID" value="TCT05192.1"/>
    <property type="molecule type" value="Genomic_DNA"/>
</dbReference>
<keyword evidence="3" id="KW-0675">Receptor</keyword>
<dbReference type="PANTHER" id="PTHR42928">
    <property type="entry name" value="TRICARBOXYLATE-BINDING PROTEIN"/>
    <property type="match status" value="1"/>
</dbReference>
<organism evidence="3 4">
    <name type="scientific">Aquabacter spiritensis</name>
    <dbReference type="NCBI Taxonomy" id="933073"/>
    <lineage>
        <taxon>Bacteria</taxon>
        <taxon>Pseudomonadati</taxon>
        <taxon>Pseudomonadota</taxon>
        <taxon>Alphaproteobacteria</taxon>
        <taxon>Hyphomicrobiales</taxon>
        <taxon>Xanthobacteraceae</taxon>
        <taxon>Aquabacter</taxon>
    </lineage>
</organism>
<dbReference type="CDD" id="cd13578">
    <property type="entry name" value="PBP2_Bug27"/>
    <property type="match status" value="1"/>
</dbReference>
<evidence type="ECO:0000256" key="2">
    <source>
        <dbReference type="SAM" id="SignalP"/>
    </source>
</evidence>
<dbReference type="SUPFAM" id="SSF53850">
    <property type="entry name" value="Periplasmic binding protein-like II"/>
    <property type="match status" value="1"/>
</dbReference>
<evidence type="ECO:0000256" key="1">
    <source>
        <dbReference type="ARBA" id="ARBA00006987"/>
    </source>
</evidence>
<protein>
    <submittedName>
        <fullName evidence="3">Tripartite-type tricarboxylate transporter receptor subunit TctC</fullName>
    </submittedName>
</protein>
<evidence type="ECO:0000313" key="3">
    <source>
        <dbReference type="EMBL" id="TCT05192.1"/>
    </source>
</evidence>